<feature type="transmembrane region" description="Helical" evidence="6">
    <location>
        <begin position="39"/>
        <end position="63"/>
    </location>
</feature>
<dbReference type="InterPro" id="IPR051258">
    <property type="entry name" value="Diverse_Substrate_Transporter"/>
</dbReference>
<evidence type="ECO:0000256" key="2">
    <source>
        <dbReference type="ARBA" id="ARBA00022475"/>
    </source>
</evidence>
<feature type="domain" description="EamA" evidence="7">
    <location>
        <begin position="188"/>
        <end position="322"/>
    </location>
</feature>
<comment type="caution">
    <text evidence="8">The sequence shown here is derived from an EMBL/GenBank/DDBJ whole genome shotgun (WGS) entry which is preliminary data.</text>
</comment>
<evidence type="ECO:0000256" key="4">
    <source>
        <dbReference type="ARBA" id="ARBA00022989"/>
    </source>
</evidence>
<evidence type="ECO:0000256" key="1">
    <source>
        <dbReference type="ARBA" id="ARBA00004651"/>
    </source>
</evidence>
<protein>
    <submittedName>
        <fullName evidence="8">DMT family transporter</fullName>
    </submittedName>
</protein>
<keyword evidence="4 6" id="KW-1133">Transmembrane helix</keyword>
<evidence type="ECO:0000259" key="7">
    <source>
        <dbReference type="Pfam" id="PF00892"/>
    </source>
</evidence>
<feature type="transmembrane region" description="Helical" evidence="6">
    <location>
        <begin position="280"/>
        <end position="300"/>
    </location>
</feature>
<dbReference type="Pfam" id="PF00892">
    <property type="entry name" value="EamA"/>
    <property type="match status" value="2"/>
</dbReference>
<dbReference type="InterPro" id="IPR037185">
    <property type="entry name" value="EmrE-like"/>
</dbReference>
<dbReference type="GO" id="GO:0005886">
    <property type="term" value="C:plasma membrane"/>
    <property type="evidence" value="ECO:0007669"/>
    <property type="project" value="UniProtKB-SubCell"/>
</dbReference>
<dbReference type="Gene3D" id="1.10.3730.20">
    <property type="match status" value="1"/>
</dbReference>
<reference evidence="8" key="1">
    <citation type="submission" date="2020-08" db="EMBL/GenBank/DDBJ databases">
        <title>Novel species isolated from subtropical streams in China.</title>
        <authorList>
            <person name="Lu H."/>
        </authorList>
    </citation>
    <scope>NUCLEOTIDE SEQUENCE</scope>
    <source>
        <strain evidence="8">LX22W</strain>
    </source>
</reference>
<dbReference type="SUPFAM" id="SSF103481">
    <property type="entry name" value="Multidrug resistance efflux transporter EmrE"/>
    <property type="match status" value="2"/>
</dbReference>
<accession>A0A923KT50</accession>
<dbReference type="InterPro" id="IPR000620">
    <property type="entry name" value="EamA_dom"/>
</dbReference>
<dbReference type="Proteomes" id="UP000627446">
    <property type="component" value="Unassembled WGS sequence"/>
</dbReference>
<organism evidence="8 9">
    <name type="scientific">Undibacterium nitidum</name>
    <dbReference type="NCBI Taxonomy" id="2762298"/>
    <lineage>
        <taxon>Bacteria</taxon>
        <taxon>Pseudomonadati</taxon>
        <taxon>Pseudomonadota</taxon>
        <taxon>Betaproteobacteria</taxon>
        <taxon>Burkholderiales</taxon>
        <taxon>Oxalobacteraceae</taxon>
        <taxon>Undibacterium</taxon>
    </lineage>
</organism>
<dbReference type="AlphaFoldDB" id="A0A923KT50"/>
<evidence type="ECO:0000256" key="3">
    <source>
        <dbReference type="ARBA" id="ARBA00022692"/>
    </source>
</evidence>
<evidence type="ECO:0000256" key="6">
    <source>
        <dbReference type="SAM" id="Phobius"/>
    </source>
</evidence>
<keyword evidence="2" id="KW-1003">Cell membrane</keyword>
<feature type="domain" description="EamA" evidence="7">
    <location>
        <begin position="40"/>
        <end position="175"/>
    </location>
</feature>
<dbReference type="EMBL" id="JACOFZ010000001">
    <property type="protein sequence ID" value="MBC3880937.1"/>
    <property type="molecule type" value="Genomic_DNA"/>
</dbReference>
<keyword evidence="5 6" id="KW-0472">Membrane</keyword>
<dbReference type="PANTHER" id="PTHR42920:SF5">
    <property type="entry name" value="EAMA DOMAIN-CONTAINING PROTEIN"/>
    <property type="match status" value="1"/>
</dbReference>
<feature type="transmembrane region" description="Helical" evidence="6">
    <location>
        <begin position="186"/>
        <end position="205"/>
    </location>
</feature>
<evidence type="ECO:0000313" key="8">
    <source>
        <dbReference type="EMBL" id="MBC3880937.1"/>
    </source>
</evidence>
<sequence>MCEKCYKVGSLQPSSLHHLASEVHVDSTVSEQSPHRHHWIGLGLAIAGAILFSTKAIVAKLIYRYPVDAVTLIAFRMMFSLPIFAAIAWWQSRKNLALSSSDRWRILFLGLVGYYLSSFLDFLGLQYISAGLERLILFLTPSFVLFIHAVWFKRPIRKAQWISLLVAYLGIVLVFMHDLSFNGKQVVLGAGLVLGSAIAYATYLIQSGEMVARLGSLRLVSYAMCISSVACIGQFLILRPIETFQQPLPVLGLSVINAIFCTVFPVFLTMFAVKRVGAAVASQAGMIGPVSTLALGTIFLQEQVSSWQMMGAGLVIAGMYLLGRK</sequence>
<keyword evidence="3 6" id="KW-0812">Transmembrane</keyword>
<feature type="transmembrane region" description="Helical" evidence="6">
    <location>
        <begin position="217"/>
        <end position="238"/>
    </location>
</feature>
<evidence type="ECO:0000256" key="5">
    <source>
        <dbReference type="ARBA" id="ARBA00023136"/>
    </source>
</evidence>
<comment type="subcellular location">
    <subcellularLocation>
        <location evidence="1">Cell membrane</location>
        <topology evidence="1">Multi-pass membrane protein</topology>
    </subcellularLocation>
</comment>
<feature type="transmembrane region" description="Helical" evidence="6">
    <location>
        <begin position="250"/>
        <end position="273"/>
    </location>
</feature>
<dbReference type="PANTHER" id="PTHR42920">
    <property type="entry name" value="OS03G0707200 PROTEIN-RELATED"/>
    <property type="match status" value="1"/>
</dbReference>
<evidence type="ECO:0000313" key="9">
    <source>
        <dbReference type="Proteomes" id="UP000627446"/>
    </source>
</evidence>
<proteinExistence type="predicted"/>
<feature type="transmembrane region" description="Helical" evidence="6">
    <location>
        <begin position="135"/>
        <end position="152"/>
    </location>
</feature>
<gene>
    <name evidence="8" type="ORF">H8K36_06095</name>
</gene>
<keyword evidence="9" id="KW-1185">Reference proteome</keyword>
<name>A0A923KT50_9BURK</name>
<feature type="transmembrane region" description="Helical" evidence="6">
    <location>
        <begin position="159"/>
        <end position="180"/>
    </location>
</feature>
<feature type="transmembrane region" description="Helical" evidence="6">
    <location>
        <begin position="106"/>
        <end position="129"/>
    </location>
</feature>
<feature type="transmembrane region" description="Helical" evidence="6">
    <location>
        <begin position="306"/>
        <end position="323"/>
    </location>
</feature>
<feature type="transmembrane region" description="Helical" evidence="6">
    <location>
        <begin position="69"/>
        <end position="90"/>
    </location>
</feature>